<feature type="transmembrane region" description="Helical" evidence="5">
    <location>
        <begin position="147"/>
        <end position="165"/>
    </location>
</feature>
<accession>A0ABN7SXM6</accession>
<name>A0ABN7SXM6_OIKDI</name>
<dbReference type="Pfam" id="PF01490">
    <property type="entry name" value="Aa_trans"/>
    <property type="match status" value="1"/>
</dbReference>
<evidence type="ECO:0000313" key="7">
    <source>
        <dbReference type="EMBL" id="CAG5107650.1"/>
    </source>
</evidence>
<evidence type="ECO:0000259" key="6">
    <source>
        <dbReference type="Pfam" id="PF01490"/>
    </source>
</evidence>
<feature type="transmembrane region" description="Helical" evidence="5">
    <location>
        <begin position="100"/>
        <end position="121"/>
    </location>
</feature>
<reference evidence="7 8" key="1">
    <citation type="submission" date="2021-04" db="EMBL/GenBank/DDBJ databases">
        <authorList>
            <person name="Bliznina A."/>
        </authorList>
    </citation>
    <scope>NUCLEOTIDE SEQUENCE [LARGE SCALE GENOMIC DNA]</scope>
</reference>
<feature type="transmembrane region" description="Helical" evidence="5">
    <location>
        <begin position="341"/>
        <end position="363"/>
    </location>
</feature>
<proteinExistence type="predicted"/>
<dbReference type="Proteomes" id="UP001158576">
    <property type="component" value="Chromosome 1"/>
</dbReference>
<sequence>MYSLIEKTTDYVGRYISFTSKPEYDEIGQIEDVEDELNSLKDSRVSSWYNHESEPLINEPEETKLKPFPAMALLVSSMAGIGVLSFPLGFVYAGGILNGILIQIPFLAFCWITINALGMIARKHNCDEYEDIVTAVLGSKVDKIIKVIFFIYSLGSSMAYFVVIIDQGKAFFDFKPSFAPLLCLLPFPFSVAKNVAFLKHTGTIAMVCMLVTCVITALDYFLNIPENFTGINNSSDIVSEVLTEERSLIDALMLPTATHLKPPSLSSMFLALPLFCFAYQGHLASVKIYRRIERPKNYPWISAGSFLTSFVCYNFVGTFVLLCFGSSVNPDFLMSYPNHSFIIAFARIGTLGSVTGAYPVFALTARKLLSENTGFLYRFIFASSFFGVCLLGAIYCPSYDIVSGIIGSFAGLIMFVIPGVMMIVAYSKRKCYRAYMGAFFATFGSFLFVFSFIYNLLYR</sequence>
<dbReference type="PANTHER" id="PTHR22950">
    <property type="entry name" value="AMINO ACID TRANSPORTER"/>
    <property type="match status" value="1"/>
</dbReference>
<evidence type="ECO:0000256" key="3">
    <source>
        <dbReference type="ARBA" id="ARBA00022989"/>
    </source>
</evidence>
<feature type="transmembrane region" description="Helical" evidence="5">
    <location>
        <begin position="438"/>
        <end position="457"/>
    </location>
</feature>
<feature type="transmembrane region" description="Helical" evidence="5">
    <location>
        <begin position="177"/>
        <end position="196"/>
    </location>
</feature>
<evidence type="ECO:0000256" key="5">
    <source>
        <dbReference type="SAM" id="Phobius"/>
    </source>
</evidence>
<dbReference type="InterPro" id="IPR013057">
    <property type="entry name" value="AA_transpt_TM"/>
</dbReference>
<dbReference type="EMBL" id="OU015566">
    <property type="protein sequence ID" value="CAG5107650.1"/>
    <property type="molecule type" value="Genomic_DNA"/>
</dbReference>
<feature type="transmembrane region" description="Helical" evidence="5">
    <location>
        <begin position="401"/>
        <end position="426"/>
    </location>
</feature>
<dbReference type="PANTHER" id="PTHR22950:SF652">
    <property type="entry name" value="TRANSMEMBRANE AMINO ACID TRANSPORTER FAMILY PROTEIN"/>
    <property type="match status" value="1"/>
</dbReference>
<evidence type="ECO:0000256" key="4">
    <source>
        <dbReference type="ARBA" id="ARBA00023136"/>
    </source>
</evidence>
<evidence type="ECO:0000256" key="1">
    <source>
        <dbReference type="ARBA" id="ARBA00004141"/>
    </source>
</evidence>
<keyword evidence="8" id="KW-1185">Reference proteome</keyword>
<organism evidence="7 8">
    <name type="scientific">Oikopleura dioica</name>
    <name type="common">Tunicate</name>
    <dbReference type="NCBI Taxonomy" id="34765"/>
    <lineage>
        <taxon>Eukaryota</taxon>
        <taxon>Metazoa</taxon>
        <taxon>Chordata</taxon>
        <taxon>Tunicata</taxon>
        <taxon>Appendicularia</taxon>
        <taxon>Copelata</taxon>
        <taxon>Oikopleuridae</taxon>
        <taxon>Oikopleura</taxon>
    </lineage>
</organism>
<keyword evidence="4 5" id="KW-0472">Membrane</keyword>
<evidence type="ECO:0000256" key="2">
    <source>
        <dbReference type="ARBA" id="ARBA00022692"/>
    </source>
</evidence>
<feature type="transmembrane region" description="Helical" evidence="5">
    <location>
        <begin position="298"/>
        <end position="321"/>
    </location>
</feature>
<feature type="transmembrane region" description="Helical" evidence="5">
    <location>
        <begin position="203"/>
        <end position="222"/>
    </location>
</feature>
<feature type="transmembrane region" description="Helical" evidence="5">
    <location>
        <begin position="265"/>
        <end position="286"/>
    </location>
</feature>
<feature type="transmembrane region" description="Helical" evidence="5">
    <location>
        <begin position="375"/>
        <end position="395"/>
    </location>
</feature>
<gene>
    <name evidence="7" type="ORF">OKIOD_LOCUS12192</name>
</gene>
<feature type="domain" description="Amino acid transporter transmembrane" evidence="6">
    <location>
        <begin position="68"/>
        <end position="453"/>
    </location>
</feature>
<keyword evidence="3 5" id="KW-1133">Transmembrane helix</keyword>
<evidence type="ECO:0000313" key="8">
    <source>
        <dbReference type="Proteomes" id="UP001158576"/>
    </source>
</evidence>
<keyword evidence="2 5" id="KW-0812">Transmembrane</keyword>
<feature type="transmembrane region" description="Helical" evidence="5">
    <location>
        <begin position="72"/>
        <end position="94"/>
    </location>
</feature>
<comment type="subcellular location">
    <subcellularLocation>
        <location evidence="1">Membrane</location>
        <topology evidence="1">Multi-pass membrane protein</topology>
    </subcellularLocation>
</comment>
<protein>
    <submittedName>
        <fullName evidence="7">Oidioi.mRNA.OKI2018_I69.chr1.g3427.t2.cds</fullName>
    </submittedName>
</protein>